<dbReference type="Gene3D" id="2.40.260.10">
    <property type="entry name" value="Sortase"/>
    <property type="match status" value="1"/>
</dbReference>
<feature type="transmembrane region" description="Helical" evidence="2">
    <location>
        <begin position="12"/>
        <end position="31"/>
    </location>
</feature>
<keyword evidence="2" id="KW-0472">Membrane</keyword>
<keyword evidence="2" id="KW-0812">Transmembrane</keyword>
<dbReference type="InterPro" id="IPR022445">
    <property type="entry name" value="Sortase_proteobact_type"/>
</dbReference>
<gene>
    <name evidence="3" type="ORF">EGC82_13370</name>
</gene>
<dbReference type="AlphaFoldDB" id="A0A3G8LV50"/>
<dbReference type="KEGG" id="slj:EGC82_13370"/>
<dbReference type="InterPro" id="IPR041999">
    <property type="entry name" value="Sortase_D_1"/>
</dbReference>
<keyword evidence="1" id="KW-0378">Hydrolase</keyword>
<proteinExistence type="predicted"/>
<evidence type="ECO:0000313" key="3">
    <source>
        <dbReference type="EMBL" id="AZG73663.1"/>
    </source>
</evidence>
<evidence type="ECO:0000256" key="2">
    <source>
        <dbReference type="SAM" id="Phobius"/>
    </source>
</evidence>
<dbReference type="SUPFAM" id="SSF63817">
    <property type="entry name" value="Sortase"/>
    <property type="match status" value="1"/>
</dbReference>
<reference evidence="4" key="1">
    <citation type="submission" date="2018-11" db="EMBL/GenBank/DDBJ databases">
        <title>Shewanella sp. M2.</title>
        <authorList>
            <person name="Hwang Y.J."/>
            <person name="Hwang C.Y."/>
        </authorList>
    </citation>
    <scope>NUCLEOTIDE SEQUENCE [LARGE SCALE GENOMIC DNA]</scope>
    <source>
        <strain evidence="4">LMG 19866</strain>
    </source>
</reference>
<evidence type="ECO:0000256" key="1">
    <source>
        <dbReference type="ARBA" id="ARBA00022801"/>
    </source>
</evidence>
<dbReference type="NCBIfam" id="TIGR03784">
    <property type="entry name" value="marine_sortase"/>
    <property type="match status" value="1"/>
</dbReference>
<organism evidence="3 4">
    <name type="scientific">Shewanella livingstonensis</name>
    <dbReference type="NCBI Taxonomy" id="150120"/>
    <lineage>
        <taxon>Bacteria</taxon>
        <taxon>Pseudomonadati</taxon>
        <taxon>Pseudomonadota</taxon>
        <taxon>Gammaproteobacteria</taxon>
        <taxon>Alteromonadales</taxon>
        <taxon>Shewanellaceae</taxon>
        <taxon>Shewanella</taxon>
    </lineage>
</organism>
<dbReference type="RefSeq" id="WP_124731202.1">
    <property type="nucleotide sequence ID" value="NZ_CBCSKC010000024.1"/>
</dbReference>
<dbReference type="InterPro" id="IPR023365">
    <property type="entry name" value="Sortase_dom-sf"/>
</dbReference>
<sequence length="210" mass="23411">MSQTISSTKHWVVIVLMSVLGCGLLMQGGYMQAKAHFAQFLIERAFEQTLVDNQPHKPWSWADTHPVAKMRVLQQQTDGLQPLGSDLYVLAGASGRNLAFGPGLMLGGAALGEQGHTIIAGHRDSHFMRLQHVKLGDIIELYSTEGERMLYQITATHVVHETDLEVLAPTAEKHLTLITCYPFDQLSGNAEYRYIVEAKPIDKKPRYRVS</sequence>
<dbReference type="GO" id="GO:0016787">
    <property type="term" value="F:hydrolase activity"/>
    <property type="evidence" value="ECO:0007669"/>
    <property type="project" value="UniProtKB-KW"/>
</dbReference>
<dbReference type="CDD" id="cd05828">
    <property type="entry name" value="Sortase_D_1"/>
    <property type="match status" value="1"/>
</dbReference>
<protein>
    <submittedName>
        <fullName evidence="3">Class GN sortase</fullName>
    </submittedName>
</protein>
<dbReference type="OrthoDB" id="9790661at2"/>
<name>A0A3G8LV50_9GAMM</name>
<keyword evidence="4" id="KW-1185">Reference proteome</keyword>
<dbReference type="Proteomes" id="UP000278035">
    <property type="component" value="Chromosome"/>
</dbReference>
<dbReference type="Pfam" id="PF04203">
    <property type="entry name" value="Sortase"/>
    <property type="match status" value="1"/>
</dbReference>
<dbReference type="InterPro" id="IPR005754">
    <property type="entry name" value="Sortase"/>
</dbReference>
<accession>A0A3G8LV50</accession>
<evidence type="ECO:0000313" key="4">
    <source>
        <dbReference type="Proteomes" id="UP000278035"/>
    </source>
</evidence>
<dbReference type="NCBIfam" id="TIGR01076">
    <property type="entry name" value="sortase_fam"/>
    <property type="match status" value="1"/>
</dbReference>
<dbReference type="EMBL" id="CP034015">
    <property type="protein sequence ID" value="AZG73663.1"/>
    <property type="molecule type" value="Genomic_DNA"/>
</dbReference>
<keyword evidence="2" id="KW-1133">Transmembrane helix</keyword>